<evidence type="ECO:0000313" key="2">
    <source>
        <dbReference type="EMBL" id="SED59383.1"/>
    </source>
</evidence>
<feature type="domain" description="Xylose isomerase-like TIM barrel" evidence="1">
    <location>
        <begin position="37"/>
        <end position="273"/>
    </location>
</feature>
<evidence type="ECO:0000259" key="1">
    <source>
        <dbReference type="Pfam" id="PF01261"/>
    </source>
</evidence>
<name>A0A1H5BXV8_9NOCA</name>
<accession>A0A1H5BXV8</accession>
<dbReference type="OrthoDB" id="9780241at2"/>
<gene>
    <name evidence="2" type="ORF">SAMN04490239_8912</name>
</gene>
<organism evidence="2 3">
    <name type="scientific">Rhodococcus koreensis</name>
    <dbReference type="NCBI Taxonomy" id="99653"/>
    <lineage>
        <taxon>Bacteria</taxon>
        <taxon>Bacillati</taxon>
        <taxon>Actinomycetota</taxon>
        <taxon>Actinomycetes</taxon>
        <taxon>Mycobacteriales</taxon>
        <taxon>Nocardiaceae</taxon>
        <taxon>Rhodococcus</taxon>
    </lineage>
</organism>
<reference evidence="3" key="1">
    <citation type="submission" date="2016-10" db="EMBL/GenBank/DDBJ databases">
        <authorList>
            <person name="Varghese N."/>
            <person name="Submissions S."/>
        </authorList>
    </citation>
    <scope>NUCLEOTIDE SEQUENCE [LARGE SCALE GENOMIC DNA]</scope>
    <source>
        <strain evidence="3">DSM 44498</strain>
    </source>
</reference>
<proteinExistence type="predicted"/>
<dbReference type="Gene3D" id="3.20.20.150">
    <property type="entry name" value="Divalent-metal-dependent TIM barrel enzymes"/>
    <property type="match status" value="1"/>
</dbReference>
<keyword evidence="3" id="KW-1185">Reference proteome</keyword>
<dbReference type="InterPro" id="IPR036237">
    <property type="entry name" value="Xyl_isomerase-like_sf"/>
</dbReference>
<dbReference type="GO" id="GO:0016853">
    <property type="term" value="F:isomerase activity"/>
    <property type="evidence" value="ECO:0007669"/>
    <property type="project" value="UniProtKB-KW"/>
</dbReference>
<dbReference type="PANTHER" id="PTHR12110:SF48">
    <property type="entry name" value="BLL3656 PROTEIN"/>
    <property type="match status" value="1"/>
</dbReference>
<dbReference type="Proteomes" id="UP000183561">
    <property type="component" value="Unassembled WGS sequence"/>
</dbReference>
<dbReference type="Pfam" id="PF01261">
    <property type="entry name" value="AP_endonuc_2"/>
    <property type="match status" value="1"/>
</dbReference>
<dbReference type="InterPro" id="IPR013022">
    <property type="entry name" value="Xyl_isomerase-like_TIM-brl"/>
</dbReference>
<dbReference type="InterPro" id="IPR050312">
    <property type="entry name" value="IolE/XylAMocC-like"/>
</dbReference>
<dbReference type="EMBL" id="FNSV01000005">
    <property type="protein sequence ID" value="SED59383.1"/>
    <property type="molecule type" value="Genomic_DNA"/>
</dbReference>
<protein>
    <submittedName>
        <fullName evidence="2">Sugar phosphate isomerase/epimerase</fullName>
    </submittedName>
</protein>
<sequence>MTHSPRPELLAACWTSAGDVMPARGSDRSPVPIRDRIEAVARTGYTGFGLTRPDLVAARETIGLGAVAKMLADNGITHVQLEWITNWWTTGEARAASDDVRRDLFEAAPVLGVDNIKVGADDDGIAVSFDLLCEQFDALATDGAAAGVKIAFENTPFSHHVKTTEQAARFVQDVGNPNGGLILDIWHAFRGGTDYDTLTEIIPSRFVFGVELDDGWTAVRGTDLEDTFDNRVPCGEGQFAVPKFIDAVRRVGFDGPWGIEHMSQEFRKLPVAEALSRARDGALRCFEVADLAAANGDDS</sequence>
<dbReference type="SUPFAM" id="SSF51658">
    <property type="entry name" value="Xylose isomerase-like"/>
    <property type="match status" value="1"/>
</dbReference>
<dbReference type="AlphaFoldDB" id="A0A1H5BXV8"/>
<keyword evidence="2" id="KW-0413">Isomerase</keyword>
<dbReference type="PANTHER" id="PTHR12110">
    <property type="entry name" value="HYDROXYPYRUVATE ISOMERASE"/>
    <property type="match status" value="1"/>
</dbReference>
<evidence type="ECO:0000313" key="3">
    <source>
        <dbReference type="Proteomes" id="UP000183561"/>
    </source>
</evidence>